<comment type="caution">
    <text evidence="2">The sequence shown here is derived from an EMBL/GenBank/DDBJ whole genome shotgun (WGS) entry which is preliminary data.</text>
</comment>
<keyword evidence="1" id="KW-0812">Transmembrane</keyword>
<proteinExistence type="predicted"/>
<keyword evidence="1" id="KW-1133">Transmembrane helix</keyword>
<sequence>MGDLLLLLFWAPWLSPHELIQLLFIASLTALLTYAIIFLTTSKKVRTLQLPFVPFLNLGLIVAHFL</sequence>
<accession>A0ABN3Y117</accession>
<evidence type="ECO:0000256" key="1">
    <source>
        <dbReference type="SAM" id="Phobius"/>
    </source>
</evidence>
<reference evidence="2 3" key="1">
    <citation type="journal article" date="2019" name="Int. J. Syst. Evol. Microbiol.">
        <title>The Global Catalogue of Microorganisms (GCM) 10K type strain sequencing project: providing services to taxonomists for standard genome sequencing and annotation.</title>
        <authorList>
            <consortium name="The Broad Institute Genomics Platform"/>
            <consortium name="The Broad Institute Genome Sequencing Center for Infectious Disease"/>
            <person name="Wu L."/>
            <person name="Ma J."/>
        </authorList>
    </citation>
    <scope>NUCLEOTIDE SEQUENCE [LARGE SCALE GENOMIC DNA]</scope>
    <source>
        <strain evidence="2 3">JCM 8736</strain>
    </source>
</reference>
<keyword evidence="3" id="KW-1185">Reference proteome</keyword>
<name>A0ABN3Y117_9ENTE</name>
<evidence type="ECO:0000313" key="3">
    <source>
        <dbReference type="Proteomes" id="UP001501577"/>
    </source>
</evidence>
<keyword evidence="1" id="KW-0472">Membrane</keyword>
<gene>
    <name evidence="2" type="ORF">GCM10019998_06550</name>
</gene>
<dbReference type="EMBL" id="BAAAXQ010000016">
    <property type="protein sequence ID" value="GAA3013035.1"/>
    <property type="molecule type" value="Genomic_DNA"/>
</dbReference>
<dbReference type="Proteomes" id="UP001501577">
    <property type="component" value="Unassembled WGS sequence"/>
</dbReference>
<evidence type="ECO:0008006" key="4">
    <source>
        <dbReference type="Google" id="ProtNLM"/>
    </source>
</evidence>
<feature type="transmembrane region" description="Helical" evidence="1">
    <location>
        <begin position="20"/>
        <end position="40"/>
    </location>
</feature>
<organism evidence="2 3">
    <name type="scientific">Tetragenococcus solitarius</name>
    <dbReference type="NCBI Taxonomy" id="71453"/>
    <lineage>
        <taxon>Bacteria</taxon>
        <taxon>Bacillati</taxon>
        <taxon>Bacillota</taxon>
        <taxon>Bacilli</taxon>
        <taxon>Lactobacillales</taxon>
        <taxon>Enterococcaceae</taxon>
        <taxon>Tetragenococcus</taxon>
    </lineage>
</organism>
<evidence type="ECO:0000313" key="2">
    <source>
        <dbReference type="EMBL" id="GAA3013035.1"/>
    </source>
</evidence>
<protein>
    <recommendedName>
        <fullName evidence="4">Prepilin type IV endopeptidase peptidase domain-containing protein</fullName>
    </recommendedName>
</protein>